<name>A0A7H8REB4_TALRU</name>
<evidence type="ECO:0000256" key="1">
    <source>
        <dbReference type="SAM" id="SignalP"/>
    </source>
</evidence>
<feature type="domain" description="DUF7907" evidence="2">
    <location>
        <begin position="38"/>
        <end position="169"/>
    </location>
</feature>
<dbReference type="GeneID" id="55999386"/>
<proteinExistence type="predicted"/>
<accession>A0A7H8REB4</accession>
<dbReference type="KEGG" id="trg:TRUGW13939_11910"/>
<sequence length="171" mass="17835">MRFTLASAASVLAFAASASAATQKSYLQASPDEYLSASIAIDGFTHYALLTDAKSATPAIVTATGGEVQVDLSALSGQGVTGLLTLEDKEGFSGLKHAIFGNPAVVTATSGFDLAGPADDETLTLQRTTFHGWYACSAGVGVKQLYWSDWANYNGSAPTTCEKVTLTRVWL</sequence>
<dbReference type="InterPro" id="IPR057229">
    <property type="entry name" value="DUF7907"/>
</dbReference>
<dbReference type="EMBL" id="CP055903">
    <property type="protein sequence ID" value="QKX64734.1"/>
    <property type="molecule type" value="Genomic_DNA"/>
</dbReference>
<keyword evidence="1" id="KW-0732">Signal</keyword>
<reference evidence="4" key="1">
    <citation type="submission" date="2020-06" db="EMBL/GenBank/DDBJ databases">
        <title>A chromosome-scale genome assembly of Talaromyces rugulosus W13939.</title>
        <authorList>
            <person name="Wang B."/>
            <person name="Guo L."/>
            <person name="Ye K."/>
            <person name="Wang L."/>
        </authorList>
    </citation>
    <scope>NUCLEOTIDE SEQUENCE [LARGE SCALE GENOMIC DNA]</scope>
    <source>
        <strain evidence="4">W13939</strain>
    </source>
</reference>
<keyword evidence="4" id="KW-1185">Reference proteome</keyword>
<feature type="signal peptide" evidence="1">
    <location>
        <begin position="1"/>
        <end position="20"/>
    </location>
</feature>
<evidence type="ECO:0000313" key="4">
    <source>
        <dbReference type="Proteomes" id="UP000509510"/>
    </source>
</evidence>
<dbReference type="OrthoDB" id="4468168at2759"/>
<feature type="chain" id="PRO_5028815596" description="DUF7907 domain-containing protein" evidence="1">
    <location>
        <begin position="21"/>
        <end position="171"/>
    </location>
</feature>
<protein>
    <recommendedName>
        <fullName evidence="2">DUF7907 domain-containing protein</fullName>
    </recommendedName>
</protein>
<evidence type="ECO:0000313" key="3">
    <source>
        <dbReference type="EMBL" id="QKX64734.1"/>
    </source>
</evidence>
<dbReference type="Proteomes" id="UP000509510">
    <property type="component" value="Chromosome VI"/>
</dbReference>
<organism evidence="3 4">
    <name type="scientific">Talaromyces rugulosus</name>
    <name type="common">Penicillium rugulosum</name>
    <dbReference type="NCBI Taxonomy" id="121627"/>
    <lineage>
        <taxon>Eukaryota</taxon>
        <taxon>Fungi</taxon>
        <taxon>Dikarya</taxon>
        <taxon>Ascomycota</taxon>
        <taxon>Pezizomycotina</taxon>
        <taxon>Eurotiomycetes</taxon>
        <taxon>Eurotiomycetidae</taxon>
        <taxon>Eurotiales</taxon>
        <taxon>Trichocomaceae</taxon>
        <taxon>Talaromyces</taxon>
        <taxon>Talaromyces sect. Islandici</taxon>
    </lineage>
</organism>
<dbReference type="AlphaFoldDB" id="A0A7H8REB4"/>
<evidence type="ECO:0000259" key="2">
    <source>
        <dbReference type="Pfam" id="PF25484"/>
    </source>
</evidence>
<dbReference type="RefSeq" id="XP_035350907.1">
    <property type="nucleotide sequence ID" value="XM_035495014.1"/>
</dbReference>
<gene>
    <name evidence="3" type="ORF">TRUGW13939_11910</name>
</gene>
<dbReference type="Pfam" id="PF25484">
    <property type="entry name" value="DUF7907"/>
    <property type="match status" value="1"/>
</dbReference>